<proteinExistence type="predicted"/>
<dbReference type="AlphaFoldDB" id="A0A0Q9W273"/>
<evidence type="ECO:0000313" key="2">
    <source>
        <dbReference type="Proteomes" id="UP000008792"/>
    </source>
</evidence>
<dbReference type="EMBL" id="CH940648">
    <property type="protein sequence ID" value="KRF79226.1"/>
    <property type="molecule type" value="Genomic_DNA"/>
</dbReference>
<dbReference type="Proteomes" id="UP000008792">
    <property type="component" value="Unassembled WGS sequence"/>
</dbReference>
<dbReference type="OrthoDB" id="7912113at2759"/>
<keyword evidence="2" id="KW-1185">Reference proteome</keyword>
<evidence type="ECO:0000313" key="1">
    <source>
        <dbReference type="EMBL" id="KRF79226.1"/>
    </source>
</evidence>
<dbReference type="InterPro" id="IPR010512">
    <property type="entry name" value="DUF1091"/>
</dbReference>
<dbReference type="PANTHER" id="PTHR20898:SF0">
    <property type="entry name" value="DAEDALUS ON 3-RELATED"/>
    <property type="match status" value="1"/>
</dbReference>
<reference evidence="1 2" key="1">
    <citation type="journal article" date="2007" name="Nature">
        <title>Evolution of genes and genomes on the Drosophila phylogeny.</title>
        <authorList>
            <consortium name="Drosophila 12 Genomes Consortium"/>
            <person name="Clark A.G."/>
            <person name="Eisen M.B."/>
            <person name="Smith D.R."/>
            <person name="Bergman C.M."/>
            <person name="Oliver B."/>
            <person name="Markow T.A."/>
            <person name="Kaufman T.C."/>
            <person name="Kellis M."/>
            <person name="Gelbart W."/>
            <person name="Iyer V.N."/>
            <person name="Pollard D.A."/>
            <person name="Sackton T.B."/>
            <person name="Larracuente A.M."/>
            <person name="Singh N.D."/>
            <person name="Abad J.P."/>
            <person name="Abt D.N."/>
            <person name="Adryan B."/>
            <person name="Aguade M."/>
            <person name="Akashi H."/>
            <person name="Anderson W.W."/>
            <person name="Aquadro C.F."/>
            <person name="Ardell D.H."/>
            <person name="Arguello R."/>
            <person name="Artieri C.G."/>
            <person name="Barbash D.A."/>
            <person name="Barker D."/>
            <person name="Barsanti P."/>
            <person name="Batterham P."/>
            <person name="Batzoglou S."/>
            <person name="Begun D."/>
            <person name="Bhutkar A."/>
            <person name="Blanco E."/>
            <person name="Bosak S.A."/>
            <person name="Bradley R.K."/>
            <person name="Brand A.D."/>
            <person name="Brent M.R."/>
            <person name="Brooks A.N."/>
            <person name="Brown R.H."/>
            <person name="Butlin R.K."/>
            <person name="Caggese C."/>
            <person name="Calvi B.R."/>
            <person name="Bernardo de Carvalho A."/>
            <person name="Caspi A."/>
            <person name="Castrezana S."/>
            <person name="Celniker S.E."/>
            <person name="Chang J.L."/>
            <person name="Chapple C."/>
            <person name="Chatterji S."/>
            <person name="Chinwalla A."/>
            <person name="Civetta A."/>
            <person name="Clifton S.W."/>
            <person name="Comeron J.M."/>
            <person name="Costello J.C."/>
            <person name="Coyne J.A."/>
            <person name="Daub J."/>
            <person name="David R.G."/>
            <person name="Delcher A.L."/>
            <person name="Delehaunty K."/>
            <person name="Do C.B."/>
            <person name="Ebling H."/>
            <person name="Edwards K."/>
            <person name="Eickbush T."/>
            <person name="Evans J.D."/>
            <person name="Filipski A."/>
            <person name="Findeiss S."/>
            <person name="Freyhult E."/>
            <person name="Fulton L."/>
            <person name="Fulton R."/>
            <person name="Garcia A.C."/>
            <person name="Gardiner A."/>
            <person name="Garfield D.A."/>
            <person name="Garvin B.E."/>
            <person name="Gibson G."/>
            <person name="Gilbert D."/>
            <person name="Gnerre S."/>
            <person name="Godfrey J."/>
            <person name="Good R."/>
            <person name="Gotea V."/>
            <person name="Gravely B."/>
            <person name="Greenberg A.J."/>
            <person name="Griffiths-Jones S."/>
            <person name="Gross S."/>
            <person name="Guigo R."/>
            <person name="Gustafson E.A."/>
            <person name="Haerty W."/>
            <person name="Hahn M.W."/>
            <person name="Halligan D.L."/>
            <person name="Halpern A.L."/>
            <person name="Halter G.M."/>
            <person name="Han M.V."/>
            <person name="Heger A."/>
            <person name="Hillier L."/>
            <person name="Hinrichs A.S."/>
            <person name="Holmes I."/>
            <person name="Hoskins R.A."/>
            <person name="Hubisz M.J."/>
            <person name="Hultmark D."/>
            <person name="Huntley M.A."/>
            <person name="Jaffe D.B."/>
            <person name="Jagadeeshan S."/>
            <person name="Jeck W.R."/>
            <person name="Johnson J."/>
            <person name="Jones C.D."/>
            <person name="Jordan W.C."/>
            <person name="Karpen G.H."/>
            <person name="Kataoka E."/>
            <person name="Keightley P.D."/>
            <person name="Kheradpour P."/>
            <person name="Kirkness E.F."/>
            <person name="Koerich L.B."/>
            <person name="Kristiansen K."/>
            <person name="Kudrna D."/>
            <person name="Kulathinal R.J."/>
            <person name="Kumar S."/>
            <person name="Kwok R."/>
            <person name="Lander E."/>
            <person name="Langley C.H."/>
            <person name="Lapoint R."/>
            <person name="Lazzaro B.P."/>
            <person name="Lee S.J."/>
            <person name="Levesque L."/>
            <person name="Li R."/>
            <person name="Lin C.F."/>
            <person name="Lin M.F."/>
            <person name="Lindblad-Toh K."/>
            <person name="Llopart A."/>
            <person name="Long M."/>
            <person name="Low L."/>
            <person name="Lozovsky E."/>
            <person name="Lu J."/>
            <person name="Luo M."/>
            <person name="Machado C.A."/>
            <person name="Makalowski W."/>
            <person name="Marzo M."/>
            <person name="Matsuda M."/>
            <person name="Matzkin L."/>
            <person name="McAllister B."/>
            <person name="McBride C.S."/>
            <person name="McKernan B."/>
            <person name="McKernan K."/>
            <person name="Mendez-Lago M."/>
            <person name="Minx P."/>
            <person name="Mollenhauer M.U."/>
            <person name="Montooth K."/>
            <person name="Mount S.M."/>
            <person name="Mu X."/>
            <person name="Myers E."/>
            <person name="Negre B."/>
            <person name="Newfeld S."/>
            <person name="Nielsen R."/>
            <person name="Noor M.A."/>
            <person name="O'Grady P."/>
            <person name="Pachter L."/>
            <person name="Papaceit M."/>
            <person name="Parisi M.J."/>
            <person name="Parisi M."/>
            <person name="Parts L."/>
            <person name="Pedersen J.S."/>
            <person name="Pesole G."/>
            <person name="Phillippy A.M."/>
            <person name="Ponting C.P."/>
            <person name="Pop M."/>
            <person name="Porcelli D."/>
            <person name="Powell J.R."/>
            <person name="Prohaska S."/>
            <person name="Pruitt K."/>
            <person name="Puig M."/>
            <person name="Quesneville H."/>
            <person name="Ram K.R."/>
            <person name="Rand D."/>
            <person name="Rasmussen M.D."/>
            <person name="Reed L.K."/>
            <person name="Reenan R."/>
            <person name="Reily A."/>
            <person name="Remington K.A."/>
            <person name="Rieger T.T."/>
            <person name="Ritchie M.G."/>
            <person name="Robin C."/>
            <person name="Rogers Y.H."/>
            <person name="Rohde C."/>
            <person name="Rozas J."/>
            <person name="Rubenfield M.J."/>
            <person name="Ruiz A."/>
            <person name="Russo S."/>
            <person name="Salzberg S.L."/>
            <person name="Sanchez-Gracia A."/>
            <person name="Saranga D.J."/>
            <person name="Sato H."/>
            <person name="Schaeffer S.W."/>
            <person name="Schatz M.C."/>
            <person name="Schlenke T."/>
            <person name="Schwartz R."/>
            <person name="Segarra C."/>
            <person name="Singh R.S."/>
            <person name="Sirot L."/>
            <person name="Sirota M."/>
            <person name="Sisneros N.B."/>
            <person name="Smith C.D."/>
            <person name="Smith T.F."/>
            <person name="Spieth J."/>
            <person name="Stage D.E."/>
            <person name="Stark A."/>
            <person name="Stephan W."/>
            <person name="Strausberg R.L."/>
            <person name="Strempel S."/>
            <person name="Sturgill D."/>
            <person name="Sutton G."/>
            <person name="Sutton G.G."/>
            <person name="Tao W."/>
            <person name="Teichmann S."/>
            <person name="Tobari Y.N."/>
            <person name="Tomimura Y."/>
            <person name="Tsolas J.M."/>
            <person name="Valente V.L."/>
            <person name="Venter E."/>
            <person name="Venter J.C."/>
            <person name="Vicario S."/>
            <person name="Vieira F.G."/>
            <person name="Vilella A.J."/>
            <person name="Villasante A."/>
            <person name="Walenz B."/>
            <person name="Wang J."/>
            <person name="Wasserman M."/>
            <person name="Watts T."/>
            <person name="Wilson D."/>
            <person name="Wilson R.K."/>
            <person name="Wing R.A."/>
            <person name="Wolfner M.F."/>
            <person name="Wong A."/>
            <person name="Wong G.K."/>
            <person name="Wu C.I."/>
            <person name="Wu G."/>
            <person name="Yamamoto D."/>
            <person name="Yang H.P."/>
            <person name="Yang S.P."/>
            <person name="Yorke J.A."/>
            <person name="Yoshida K."/>
            <person name="Zdobnov E."/>
            <person name="Zhang P."/>
            <person name="Zhang Y."/>
            <person name="Zimin A.V."/>
            <person name="Baldwin J."/>
            <person name="Abdouelleil A."/>
            <person name="Abdulkadir J."/>
            <person name="Abebe A."/>
            <person name="Abera B."/>
            <person name="Abreu J."/>
            <person name="Acer S.C."/>
            <person name="Aftuck L."/>
            <person name="Alexander A."/>
            <person name="An P."/>
            <person name="Anderson E."/>
            <person name="Anderson S."/>
            <person name="Arachi H."/>
            <person name="Azer M."/>
            <person name="Bachantsang P."/>
            <person name="Barry A."/>
            <person name="Bayul T."/>
            <person name="Berlin A."/>
            <person name="Bessette D."/>
            <person name="Bloom T."/>
            <person name="Blye J."/>
            <person name="Boguslavskiy L."/>
            <person name="Bonnet C."/>
            <person name="Boukhgalter B."/>
            <person name="Bourzgui I."/>
            <person name="Brown A."/>
            <person name="Cahill P."/>
            <person name="Channer S."/>
            <person name="Cheshatsang Y."/>
            <person name="Chuda L."/>
            <person name="Citroen M."/>
            <person name="Collymore A."/>
            <person name="Cooke P."/>
            <person name="Costello M."/>
            <person name="D'Aco K."/>
            <person name="Daza R."/>
            <person name="De Haan G."/>
            <person name="DeGray S."/>
            <person name="DeMaso C."/>
            <person name="Dhargay N."/>
            <person name="Dooley K."/>
            <person name="Dooley E."/>
            <person name="Doricent M."/>
            <person name="Dorje P."/>
            <person name="Dorjee K."/>
            <person name="Dupes A."/>
            <person name="Elong R."/>
            <person name="Falk J."/>
            <person name="Farina A."/>
            <person name="Faro S."/>
            <person name="Ferguson D."/>
            <person name="Fisher S."/>
            <person name="Foley C.D."/>
            <person name="Franke A."/>
            <person name="Friedrich D."/>
            <person name="Gadbois L."/>
            <person name="Gearin G."/>
            <person name="Gearin C.R."/>
            <person name="Giannoukos G."/>
            <person name="Goode T."/>
            <person name="Graham J."/>
            <person name="Grandbois E."/>
            <person name="Grewal S."/>
            <person name="Gyaltsen K."/>
            <person name="Hafez N."/>
            <person name="Hagos B."/>
            <person name="Hall J."/>
            <person name="Henson C."/>
            <person name="Hollinger A."/>
            <person name="Honan T."/>
            <person name="Huard M.D."/>
            <person name="Hughes L."/>
            <person name="Hurhula B."/>
            <person name="Husby M.E."/>
            <person name="Kamat A."/>
            <person name="Kanga B."/>
            <person name="Kashin S."/>
            <person name="Khazanovich D."/>
            <person name="Kisner P."/>
            <person name="Lance K."/>
            <person name="Lara M."/>
            <person name="Lee W."/>
            <person name="Lennon N."/>
            <person name="Letendre F."/>
            <person name="LeVine R."/>
            <person name="Lipovsky A."/>
            <person name="Liu X."/>
            <person name="Liu J."/>
            <person name="Liu S."/>
            <person name="Lokyitsang T."/>
            <person name="Lokyitsang Y."/>
            <person name="Lubonja R."/>
            <person name="Lui A."/>
            <person name="MacDonald P."/>
            <person name="Magnisalis V."/>
            <person name="Maru K."/>
            <person name="Matthews C."/>
            <person name="McCusker W."/>
            <person name="McDonough S."/>
            <person name="Mehta T."/>
            <person name="Meldrim J."/>
            <person name="Meneus L."/>
            <person name="Mihai O."/>
            <person name="Mihalev A."/>
            <person name="Mihova T."/>
            <person name="Mittelman R."/>
            <person name="Mlenga V."/>
            <person name="Montmayeur A."/>
            <person name="Mulrain L."/>
            <person name="Navidi A."/>
            <person name="Naylor J."/>
            <person name="Negash T."/>
            <person name="Nguyen T."/>
            <person name="Nguyen N."/>
            <person name="Nicol R."/>
            <person name="Norbu C."/>
            <person name="Norbu N."/>
            <person name="Novod N."/>
            <person name="O'Neill B."/>
            <person name="Osman S."/>
            <person name="Markiewicz E."/>
            <person name="Oyono O.L."/>
            <person name="Patti C."/>
            <person name="Phunkhang P."/>
            <person name="Pierre F."/>
            <person name="Priest M."/>
            <person name="Raghuraman S."/>
            <person name="Rege F."/>
            <person name="Reyes R."/>
            <person name="Rise C."/>
            <person name="Rogov P."/>
            <person name="Ross K."/>
            <person name="Ryan E."/>
            <person name="Settipalli S."/>
            <person name="Shea T."/>
            <person name="Sherpa N."/>
            <person name="Shi L."/>
            <person name="Shih D."/>
            <person name="Sparrow T."/>
            <person name="Spaulding J."/>
            <person name="Stalker J."/>
            <person name="Stange-Thomann N."/>
            <person name="Stavropoulos S."/>
            <person name="Stone C."/>
            <person name="Strader C."/>
            <person name="Tesfaye S."/>
            <person name="Thomson T."/>
            <person name="Thoulutsang Y."/>
            <person name="Thoulutsang D."/>
            <person name="Topham K."/>
            <person name="Topping I."/>
            <person name="Tsamla T."/>
            <person name="Vassiliev H."/>
            <person name="Vo A."/>
            <person name="Wangchuk T."/>
            <person name="Wangdi T."/>
            <person name="Weiand M."/>
            <person name="Wilkinson J."/>
            <person name="Wilson A."/>
            <person name="Yadav S."/>
            <person name="Young G."/>
            <person name="Yu Q."/>
            <person name="Zembek L."/>
            <person name="Zhong D."/>
            <person name="Zimmer A."/>
            <person name="Zwirko Z."/>
            <person name="Jaffe D.B."/>
            <person name="Alvarez P."/>
            <person name="Brockman W."/>
            <person name="Butler J."/>
            <person name="Chin C."/>
            <person name="Gnerre S."/>
            <person name="Grabherr M."/>
            <person name="Kleber M."/>
            <person name="Mauceli E."/>
            <person name="MacCallum I."/>
        </authorList>
    </citation>
    <scope>NUCLEOTIDE SEQUENCE [LARGE SCALE GENOMIC DNA]</scope>
    <source>
        <strain evidence="2">Tucson 15010-1051.87</strain>
    </source>
</reference>
<protein>
    <submittedName>
        <fullName evidence="1">Uncharacterized protein</fullName>
    </submittedName>
</protein>
<dbReference type="InParanoid" id="A0A0Q9W273"/>
<dbReference type="SMART" id="SM00697">
    <property type="entry name" value="DM8"/>
    <property type="match status" value="1"/>
</dbReference>
<dbReference type="Pfam" id="PF06477">
    <property type="entry name" value="DUF1091"/>
    <property type="match status" value="1"/>
</dbReference>
<name>A0A0Q9W273_DROVI</name>
<dbReference type="PANTHER" id="PTHR20898">
    <property type="entry name" value="DAEDALUS ON 3-RELATED-RELATED"/>
    <property type="match status" value="1"/>
</dbReference>
<sequence>MITTVKMTNVICESQNKSWVTFDLCRLRAISRNKTVFNLIFNIHSPARSITLIWQMLKRESGYKPWLGRYTIDYCAFLRKTNHPVMKMFWDEIKDYIDFNHPCPMEGKLTVKGFFWDARNFSLPYPTGDYMLQQTWLFDKKQQFVLKLYFTFNQDLFYDFQH</sequence>
<gene>
    <name evidence="1" type="primary">Dvir\GJ26013</name>
    <name evidence="1" type="ORF">Dvir_GJ26013</name>
</gene>
<organism evidence="1 2">
    <name type="scientific">Drosophila virilis</name>
    <name type="common">Fruit fly</name>
    <dbReference type="NCBI Taxonomy" id="7244"/>
    <lineage>
        <taxon>Eukaryota</taxon>
        <taxon>Metazoa</taxon>
        <taxon>Ecdysozoa</taxon>
        <taxon>Arthropoda</taxon>
        <taxon>Hexapoda</taxon>
        <taxon>Insecta</taxon>
        <taxon>Pterygota</taxon>
        <taxon>Neoptera</taxon>
        <taxon>Endopterygota</taxon>
        <taxon>Diptera</taxon>
        <taxon>Brachycera</taxon>
        <taxon>Muscomorpha</taxon>
        <taxon>Ephydroidea</taxon>
        <taxon>Drosophilidae</taxon>
        <taxon>Drosophila</taxon>
    </lineage>
</organism>
<accession>A0A0Q9W273</accession>